<dbReference type="Pfam" id="PF07993">
    <property type="entry name" value="NAD_binding_4"/>
    <property type="match status" value="1"/>
</dbReference>
<dbReference type="AlphaFoldDB" id="A0A8T0VJ55"/>
<dbReference type="GO" id="GO:0035336">
    <property type="term" value="P:long-chain fatty-acyl-CoA metabolic process"/>
    <property type="evidence" value="ECO:0007669"/>
    <property type="project" value="TreeGrafter"/>
</dbReference>
<dbReference type="PANTHER" id="PTHR11011:SF57">
    <property type="entry name" value="FATTY ACYL-COA REDUCTASE"/>
    <property type="match status" value="1"/>
</dbReference>
<dbReference type="GO" id="GO:0080019">
    <property type="term" value="F:alcohol-forming very long-chain fatty acyl-CoA reductase activity"/>
    <property type="evidence" value="ECO:0007669"/>
    <property type="project" value="InterPro"/>
</dbReference>
<keyword evidence="1" id="KW-0444">Lipid biosynthesis</keyword>
<dbReference type="EC" id="1.2.1.84" evidence="1"/>
<evidence type="ECO:0000313" key="4">
    <source>
        <dbReference type="Proteomes" id="UP000823388"/>
    </source>
</evidence>
<evidence type="ECO:0000313" key="3">
    <source>
        <dbReference type="EMBL" id="KAG2636801.1"/>
    </source>
</evidence>
<dbReference type="SUPFAM" id="SSF51735">
    <property type="entry name" value="NAD(P)-binding Rossmann-fold domains"/>
    <property type="match status" value="1"/>
</dbReference>
<comment type="similarity">
    <text evidence="1">Belongs to the fatty acyl-CoA reductase family.</text>
</comment>
<dbReference type="EMBL" id="CM029040">
    <property type="protein sequence ID" value="KAG2636801.1"/>
    <property type="molecule type" value="Genomic_DNA"/>
</dbReference>
<organism evidence="3 4">
    <name type="scientific">Panicum virgatum</name>
    <name type="common">Blackwell switchgrass</name>
    <dbReference type="NCBI Taxonomy" id="38727"/>
    <lineage>
        <taxon>Eukaryota</taxon>
        <taxon>Viridiplantae</taxon>
        <taxon>Streptophyta</taxon>
        <taxon>Embryophyta</taxon>
        <taxon>Tracheophyta</taxon>
        <taxon>Spermatophyta</taxon>
        <taxon>Magnoliopsida</taxon>
        <taxon>Liliopsida</taxon>
        <taxon>Poales</taxon>
        <taxon>Poaceae</taxon>
        <taxon>PACMAD clade</taxon>
        <taxon>Panicoideae</taxon>
        <taxon>Panicodae</taxon>
        <taxon>Paniceae</taxon>
        <taxon>Panicinae</taxon>
        <taxon>Panicum</taxon>
        <taxon>Panicum sect. Hiantes</taxon>
    </lineage>
</organism>
<dbReference type="PANTHER" id="PTHR11011">
    <property type="entry name" value="MALE STERILITY PROTEIN 2-RELATED"/>
    <property type="match status" value="1"/>
</dbReference>
<dbReference type="InterPro" id="IPR036291">
    <property type="entry name" value="NAD(P)-bd_dom_sf"/>
</dbReference>
<comment type="function">
    <text evidence="1">Catalyzes the reduction of fatty acyl-CoA to fatty alcohols.</text>
</comment>
<dbReference type="InterPro" id="IPR013120">
    <property type="entry name" value="FAR_NAD-bd"/>
</dbReference>
<reference evidence="3" key="1">
    <citation type="submission" date="2020-05" db="EMBL/GenBank/DDBJ databases">
        <title>WGS assembly of Panicum virgatum.</title>
        <authorList>
            <person name="Lovell J.T."/>
            <person name="Jenkins J."/>
            <person name="Shu S."/>
            <person name="Juenger T.E."/>
            <person name="Schmutz J."/>
        </authorList>
    </citation>
    <scope>NUCLEOTIDE SEQUENCE</scope>
    <source>
        <strain evidence="3">AP13</strain>
    </source>
</reference>
<comment type="catalytic activity">
    <reaction evidence="1">
        <text>a long-chain fatty acyl-CoA + 2 NADPH + 2 H(+) = a long-chain primary fatty alcohol + 2 NADP(+) + CoA</text>
        <dbReference type="Rhea" id="RHEA:52716"/>
        <dbReference type="ChEBI" id="CHEBI:15378"/>
        <dbReference type="ChEBI" id="CHEBI:57287"/>
        <dbReference type="ChEBI" id="CHEBI:57783"/>
        <dbReference type="ChEBI" id="CHEBI:58349"/>
        <dbReference type="ChEBI" id="CHEBI:77396"/>
        <dbReference type="ChEBI" id="CHEBI:83139"/>
        <dbReference type="EC" id="1.2.1.84"/>
    </reaction>
</comment>
<keyword evidence="1" id="KW-0560">Oxidoreductase</keyword>
<keyword evidence="1" id="KW-0443">Lipid metabolism</keyword>
<gene>
    <name evidence="3" type="ORF">PVAP13_2NG473500</name>
</gene>
<name>A0A8T0VJ55_PANVG</name>
<dbReference type="InterPro" id="IPR026055">
    <property type="entry name" value="FAR"/>
</dbReference>
<sequence>MNVCQFAKQCARLKMLLHVSTAYVLTGDQEGLLPENLIRMGETPKPDRHLDIEAELELVGEVKATLTAHSAPEDTSSQQLEKKAMKELGLKRANYFGWPNVYVFTKAMGEMLLGSVREDHPVVIVRPSIVTSTFEEPFPGWIEGTRTIDALIVGYDEQTVPCFIGDRSGAIDVIPGDMVVNATMVAMAAHYGEKTQAVYHVTSAHQNPLHCYLLEESTYGYFFINPRVRDDMRTIQHKKLLLFNRYPYFHGYMVLAYKTPLQMLYLVNLLLGGLLSEFHNKLNRNYNFFMLLAKLYAPFAFFKACFDDTNLRKLWGTTTGAAQGYGYTLI</sequence>
<evidence type="ECO:0000259" key="2">
    <source>
        <dbReference type="Pfam" id="PF07993"/>
    </source>
</evidence>
<protein>
    <recommendedName>
        <fullName evidence="1">Fatty acyl-CoA reductase</fullName>
        <ecNumber evidence="1">1.2.1.84</ecNumber>
    </recommendedName>
</protein>
<accession>A0A8T0VJ55</accession>
<keyword evidence="1" id="KW-0521">NADP</keyword>
<feature type="domain" description="Thioester reductase (TE)" evidence="2">
    <location>
        <begin position="2"/>
        <end position="183"/>
    </location>
</feature>
<comment type="caution">
    <text evidence="3">The sequence shown here is derived from an EMBL/GenBank/DDBJ whole genome shotgun (WGS) entry which is preliminary data.</text>
</comment>
<proteinExistence type="inferred from homology"/>
<dbReference type="GO" id="GO:0102965">
    <property type="term" value="F:alcohol-forming long-chain fatty acyl-CoA reductase activity"/>
    <property type="evidence" value="ECO:0007669"/>
    <property type="project" value="UniProtKB-EC"/>
</dbReference>
<evidence type="ECO:0000256" key="1">
    <source>
        <dbReference type="RuleBase" id="RU363097"/>
    </source>
</evidence>
<dbReference type="Gene3D" id="3.40.50.720">
    <property type="entry name" value="NAD(P)-binding Rossmann-like Domain"/>
    <property type="match status" value="1"/>
</dbReference>
<keyword evidence="4" id="KW-1185">Reference proteome</keyword>
<dbReference type="Proteomes" id="UP000823388">
    <property type="component" value="Chromosome 2N"/>
</dbReference>
<dbReference type="GO" id="GO:0010345">
    <property type="term" value="P:suberin biosynthetic process"/>
    <property type="evidence" value="ECO:0007669"/>
    <property type="project" value="TreeGrafter"/>
</dbReference>